<organism evidence="1 3">
    <name type="scientific">Didymodactylos carnosus</name>
    <dbReference type="NCBI Taxonomy" id="1234261"/>
    <lineage>
        <taxon>Eukaryota</taxon>
        <taxon>Metazoa</taxon>
        <taxon>Spiralia</taxon>
        <taxon>Gnathifera</taxon>
        <taxon>Rotifera</taxon>
        <taxon>Eurotatoria</taxon>
        <taxon>Bdelloidea</taxon>
        <taxon>Philodinida</taxon>
        <taxon>Philodinidae</taxon>
        <taxon>Didymodactylos</taxon>
    </lineage>
</organism>
<evidence type="ECO:0000313" key="1">
    <source>
        <dbReference type="EMBL" id="CAF1146460.1"/>
    </source>
</evidence>
<dbReference type="EMBL" id="CAJOBC010006754">
    <property type="protein sequence ID" value="CAF3910049.1"/>
    <property type="molecule type" value="Genomic_DNA"/>
</dbReference>
<evidence type="ECO:0000313" key="3">
    <source>
        <dbReference type="Proteomes" id="UP000663829"/>
    </source>
</evidence>
<comment type="caution">
    <text evidence="1">The sequence shown here is derived from an EMBL/GenBank/DDBJ whole genome shotgun (WGS) entry which is preliminary data.</text>
</comment>
<protein>
    <submittedName>
        <fullName evidence="1">Uncharacterized protein</fullName>
    </submittedName>
</protein>
<accession>A0A814SII2</accession>
<dbReference type="AlphaFoldDB" id="A0A814SII2"/>
<gene>
    <name evidence="1" type="ORF">GPM918_LOCUS20955</name>
    <name evidence="2" type="ORF">SRO942_LOCUS20952</name>
</gene>
<sequence length="93" mass="10702">MQPIYDIQIGQRVDTGIVCMFSALTERKWITTNVRLEKMTLIDDDTTKSYIRKIGSNGTVFGNKYLVIRTANGLKIYEIQKTITSSVIKIFFF</sequence>
<dbReference type="Proteomes" id="UP000681722">
    <property type="component" value="Unassembled WGS sequence"/>
</dbReference>
<dbReference type="Proteomes" id="UP000663829">
    <property type="component" value="Unassembled WGS sequence"/>
</dbReference>
<proteinExistence type="predicted"/>
<evidence type="ECO:0000313" key="2">
    <source>
        <dbReference type="EMBL" id="CAF3910049.1"/>
    </source>
</evidence>
<keyword evidence="3" id="KW-1185">Reference proteome</keyword>
<dbReference type="EMBL" id="CAJNOQ010006754">
    <property type="protein sequence ID" value="CAF1146460.1"/>
    <property type="molecule type" value="Genomic_DNA"/>
</dbReference>
<reference evidence="1" key="1">
    <citation type="submission" date="2021-02" db="EMBL/GenBank/DDBJ databases">
        <authorList>
            <person name="Nowell W R."/>
        </authorList>
    </citation>
    <scope>NUCLEOTIDE SEQUENCE</scope>
</reference>
<name>A0A814SII2_9BILA</name>